<dbReference type="EMBL" id="JASBWR010000006">
    <property type="protein sequence ID" value="KAJ9112011.1"/>
    <property type="molecule type" value="Genomic_DNA"/>
</dbReference>
<protein>
    <submittedName>
        <fullName evidence="1">Uncharacterized protein</fullName>
    </submittedName>
</protein>
<accession>A0ACC2WKR6</accession>
<name>A0ACC2WKR6_9TREE</name>
<proteinExistence type="predicted"/>
<keyword evidence="2" id="KW-1185">Reference proteome</keyword>
<reference evidence="1" key="1">
    <citation type="submission" date="2023-04" db="EMBL/GenBank/DDBJ databases">
        <title>Draft Genome sequencing of Naganishia species isolated from polar environments using Oxford Nanopore Technology.</title>
        <authorList>
            <person name="Leo P."/>
            <person name="Venkateswaran K."/>
        </authorList>
    </citation>
    <scope>NUCLEOTIDE SEQUENCE</scope>
    <source>
        <strain evidence="1">MNA-CCFEE 5261</strain>
    </source>
</reference>
<comment type="caution">
    <text evidence="1">The sequence shown here is derived from an EMBL/GenBank/DDBJ whole genome shotgun (WGS) entry which is preliminary data.</text>
</comment>
<dbReference type="Proteomes" id="UP001241377">
    <property type="component" value="Unassembled WGS sequence"/>
</dbReference>
<sequence length="258" mass="29324">MFKSVPFKAVKSLGQLARPSMRSALVGATRSVRMPVLLVGGIRYNSSASVQLKDVLKSELKISKAIPNELDQSYLDFLDKSGFKVEESEGKSNVQLVKNGDNGEIIRVFFDIDEVTDIPMNETNGEEEMDMEEEMESLDSLLCNVRVMVENSNKNDALFMNLFLQGSEASFLVDFVNYKADASKFLSEDILTRGEYVDKFEYQGPRFSDLDESLQTGFETYLEECGISEELAEFIIGYSEFKEEREYRKWLGDLESFL</sequence>
<evidence type="ECO:0000313" key="1">
    <source>
        <dbReference type="EMBL" id="KAJ9112011.1"/>
    </source>
</evidence>
<evidence type="ECO:0000313" key="2">
    <source>
        <dbReference type="Proteomes" id="UP001241377"/>
    </source>
</evidence>
<organism evidence="1 2">
    <name type="scientific">Naganishia cerealis</name>
    <dbReference type="NCBI Taxonomy" id="610337"/>
    <lineage>
        <taxon>Eukaryota</taxon>
        <taxon>Fungi</taxon>
        <taxon>Dikarya</taxon>
        <taxon>Basidiomycota</taxon>
        <taxon>Agaricomycotina</taxon>
        <taxon>Tremellomycetes</taxon>
        <taxon>Filobasidiales</taxon>
        <taxon>Filobasidiaceae</taxon>
        <taxon>Naganishia</taxon>
    </lineage>
</organism>
<gene>
    <name evidence="1" type="ORF">QFC19_000934</name>
</gene>